<dbReference type="SUPFAM" id="SSF52540">
    <property type="entry name" value="P-loop containing nucleoside triphosphate hydrolases"/>
    <property type="match status" value="1"/>
</dbReference>
<evidence type="ECO:0000259" key="8">
    <source>
        <dbReference type="PROSITE" id="PS50893"/>
    </source>
</evidence>
<dbReference type="Gene3D" id="3.40.50.300">
    <property type="entry name" value="P-loop containing nucleotide triphosphate hydrolases"/>
    <property type="match status" value="1"/>
</dbReference>
<dbReference type="EMBL" id="CP118733">
    <property type="protein sequence ID" value="WNY46555.1"/>
    <property type="molecule type" value="Genomic_DNA"/>
</dbReference>
<dbReference type="InterPro" id="IPR036640">
    <property type="entry name" value="ABC1_TM_sf"/>
</dbReference>
<dbReference type="SUPFAM" id="SSF90123">
    <property type="entry name" value="ABC transporter transmembrane region"/>
    <property type="match status" value="1"/>
</dbReference>
<dbReference type="CDD" id="cd03228">
    <property type="entry name" value="ABCC_MRP_Like"/>
    <property type="match status" value="1"/>
</dbReference>
<dbReference type="CDD" id="cd07346">
    <property type="entry name" value="ABC_6TM_exporters"/>
    <property type="match status" value="1"/>
</dbReference>
<evidence type="ECO:0000256" key="7">
    <source>
        <dbReference type="SAM" id="Phobius"/>
    </source>
</evidence>
<feature type="transmembrane region" description="Helical" evidence="7">
    <location>
        <begin position="158"/>
        <end position="176"/>
    </location>
</feature>
<evidence type="ECO:0000256" key="2">
    <source>
        <dbReference type="ARBA" id="ARBA00022692"/>
    </source>
</evidence>
<dbReference type="GO" id="GO:0005886">
    <property type="term" value="C:plasma membrane"/>
    <property type="evidence" value="ECO:0007669"/>
    <property type="project" value="UniProtKB-SubCell"/>
</dbReference>
<dbReference type="InterPro" id="IPR039421">
    <property type="entry name" value="Type_1_exporter"/>
</dbReference>
<dbReference type="PANTHER" id="PTHR43394">
    <property type="entry name" value="ATP-DEPENDENT PERMEASE MDL1, MITOCHONDRIAL"/>
    <property type="match status" value="1"/>
</dbReference>
<dbReference type="KEGG" id="ssuv:PXH68_06570"/>
<feature type="transmembrane region" description="Helical" evidence="7">
    <location>
        <begin position="129"/>
        <end position="152"/>
    </location>
</feature>
<evidence type="ECO:0000256" key="3">
    <source>
        <dbReference type="ARBA" id="ARBA00022741"/>
    </source>
</evidence>
<name>A0AA96VBA5_9STRE</name>
<dbReference type="GO" id="GO:0015421">
    <property type="term" value="F:ABC-type oligopeptide transporter activity"/>
    <property type="evidence" value="ECO:0007669"/>
    <property type="project" value="TreeGrafter"/>
</dbReference>
<feature type="transmembrane region" description="Helical" evidence="7">
    <location>
        <begin position="244"/>
        <end position="266"/>
    </location>
</feature>
<evidence type="ECO:0000256" key="5">
    <source>
        <dbReference type="ARBA" id="ARBA00022989"/>
    </source>
</evidence>
<organism evidence="10 11">
    <name type="scientific">Streptococcus suivaginalis</name>
    <dbReference type="NCBI Taxonomy" id="3028082"/>
    <lineage>
        <taxon>Bacteria</taxon>
        <taxon>Bacillati</taxon>
        <taxon>Bacillota</taxon>
        <taxon>Bacilli</taxon>
        <taxon>Lactobacillales</taxon>
        <taxon>Streptococcaceae</taxon>
        <taxon>Streptococcus</taxon>
    </lineage>
</organism>
<dbReference type="InterPro" id="IPR003439">
    <property type="entry name" value="ABC_transporter-like_ATP-bd"/>
</dbReference>
<dbReference type="RefSeq" id="WP_248028778.1">
    <property type="nucleotide sequence ID" value="NZ_CP118733.1"/>
</dbReference>
<dbReference type="AlphaFoldDB" id="A0AA96VBA5"/>
<dbReference type="InterPro" id="IPR011527">
    <property type="entry name" value="ABC1_TM_dom"/>
</dbReference>
<reference evidence="10 11" key="1">
    <citation type="submission" date="2023-02" db="EMBL/GenBank/DDBJ databases">
        <title>Streptococcus sp. Genome Sequencing and Assembly.</title>
        <authorList>
            <person name="Shore S.M."/>
            <person name="Nicholson T.L."/>
        </authorList>
    </citation>
    <scope>NUCLEOTIDE SEQUENCE [LARGE SCALE GENOMIC DNA]</scope>
    <source>
        <strain evidence="10 11">29896</strain>
    </source>
</reference>
<sequence>MTTFKQILKPIRIQRLVTFFFQLLSILFSLSQPILIGNLIDQISQINQGGRMDAIYHTIFLLVLVSILDFLIYYTKDFFFQQTLAKGIMLMRYHVMSAALGEPLSSFNHQENGDKLNKILNDSETYAKYLVYLIPETIIFMTRLLIIYSIFFVTSFELTVIIFGIFVAYTCIYLALNKSIKPRIQTESESYSKVMEDTVELLQGRETIKLGLKDTFFKRRFQDSLNRYLVSKTQVLRVSSLDSAFMNFFYSIIPITILGVGVFLVLQGKLTLGSLFTLQSYTHWILDPVFSITTLNRLKQQADVALPRLQEFFKHEESVERPVLKQKLSRIQTLELQKVCFAYESNQNMIQELDLRLEVGSRLAVVGQTGSGKSTLSKLLLGILHPTSGHILVNGQNLFDFETEDLLVRISYLPQDVFLFAAGVRENIQFDQGWELSEQVIAGLHLEDLLGREVDSKHSLSGGERQRIGIARSLNRSVDVLIYDEPTSALDQATEDSVVATIASYLDENPAIFIAITHRKKILEICNQQLELTGGGSWQLSSI</sequence>
<dbReference type="GO" id="GO:0016887">
    <property type="term" value="F:ATP hydrolysis activity"/>
    <property type="evidence" value="ECO:0007669"/>
    <property type="project" value="InterPro"/>
</dbReference>
<dbReference type="Gene3D" id="1.20.1560.10">
    <property type="entry name" value="ABC transporter type 1, transmembrane domain"/>
    <property type="match status" value="1"/>
</dbReference>
<evidence type="ECO:0000256" key="4">
    <source>
        <dbReference type="ARBA" id="ARBA00022840"/>
    </source>
</evidence>
<protein>
    <submittedName>
        <fullName evidence="10">ABC transporter ATP-binding protein</fullName>
    </submittedName>
</protein>
<evidence type="ECO:0000313" key="11">
    <source>
        <dbReference type="Proteomes" id="UP001304088"/>
    </source>
</evidence>
<keyword evidence="6 7" id="KW-0472">Membrane</keyword>
<dbReference type="PROSITE" id="PS00211">
    <property type="entry name" value="ABC_TRANSPORTER_1"/>
    <property type="match status" value="1"/>
</dbReference>
<evidence type="ECO:0000259" key="9">
    <source>
        <dbReference type="PROSITE" id="PS50929"/>
    </source>
</evidence>
<dbReference type="PROSITE" id="PS50893">
    <property type="entry name" value="ABC_TRANSPORTER_2"/>
    <property type="match status" value="1"/>
</dbReference>
<dbReference type="GO" id="GO:0005524">
    <property type="term" value="F:ATP binding"/>
    <property type="evidence" value="ECO:0007669"/>
    <property type="project" value="UniProtKB-KW"/>
</dbReference>
<dbReference type="SMART" id="SM00382">
    <property type="entry name" value="AAA"/>
    <property type="match status" value="1"/>
</dbReference>
<evidence type="ECO:0000256" key="6">
    <source>
        <dbReference type="ARBA" id="ARBA00023136"/>
    </source>
</evidence>
<keyword evidence="3" id="KW-0547">Nucleotide-binding</keyword>
<keyword evidence="2 7" id="KW-0812">Transmembrane</keyword>
<comment type="subcellular location">
    <subcellularLocation>
        <location evidence="1">Cell membrane</location>
        <topology evidence="1">Multi-pass membrane protein</topology>
    </subcellularLocation>
</comment>
<dbReference type="InterPro" id="IPR017871">
    <property type="entry name" value="ABC_transporter-like_CS"/>
</dbReference>
<keyword evidence="4 10" id="KW-0067">ATP-binding</keyword>
<feature type="domain" description="ABC transporter" evidence="8">
    <location>
        <begin position="334"/>
        <end position="543"/>
    </location>
</feature>
<accession>A0AA96VBA5</accession>
<dbReference type="Pfam" id="PF00664">
    <property type="entry name" value="ABC_membrane"/>
    <property type="match status" value="1"/>
</dbReference>
<dbReference type="Pfam" id="PF00005">
    <property type="entry name" value="ABC_tran"/>
    <property type="match status" value="1"/>
</dbReference>
<feature type="domain" description="ABC transmembrane type-1" evidence="9">
    <location>
        <begin position="16"/>
        <end position="301"/>
    </location>
</feature>
<feature type="transmembrane region" description="Helical" evidence="7">
    <location>
        <begin position="55"/>
        <end position="74"/>
    </location>
</feature>
<proteinExistence type="predicted"/>
<gene>
    <name evidence="10" type="ORF">PXH68_06570</name>
</gene>
<dbReference type="InterPro" id="IPR003593">
    <property type="entry name" value="AAA+_ATPase"/>
</dbReference>
<dbReference type="PROSITE" id="PS50929">
    <property type="entry name" value="ABC_TM1F"/>
    <property type="match status" value="1"/>
</dbReference>
<dbReference type="Proteomes" id="UP001304088">
    <property type="component" value="Chromosome"/>
</dbReference>
<evidence type="ECO:0000256" key="1">
    <source>
        <dbReference type="ARBA" id="ARBA00004651"/>
    </source>
</evidence>
<keyword evidence="11" id="KW-1185">Reference proteome</keyword>
<keyword evidence="5 7" id="KW-1133">Transmembrane helix</keyword>
<dbReference type="PANTHER" id="PTHR43394:SF1">
    <property type="entry name" value="ATP-BINDING CASSETTE SUB-FAMILY B MEMBER 10, MITOCHONDRIAL"/>
    <property type="match status" value="1"/>
</dbReference>
<dbReference type="InterPro" id="IPR027417">
    <property type="entry name" value="P-loop_NTPase"/>
</dbReference>
<evidence type="ECO:0000313" key="10">
    <source>
        <dbReference type="EMBL" id="WNY46555.1"/>
    </source>
</evidence>